<dbReference type="Pfam" id="PF13581">
    <property type="entry name" value="HATPase_c_2"/>
    <property type="match status" value="1"/>
</dbReference>
<dbReference type="Proteomes" id="UP000305881">
    <property type="component" value="Chromosome"/>
</dbReference>
<dbReference type="InterPro" id="IPR011991">
    <property type="entry name" value="ArsR-like_HTH"/>
</dbReference>
<dbReference type="InterPro" id="IPR003594">
    <property type="entry name" value="HATPase_dom"/>
</dbReference>
<accession>A0A4P9UIS9</accession>
<dbReference type="OrthoDB" id="1778336at2"/>
<evidence type="ECO:0000259" key="1">
    <source>
        <dbReference type="Pfam" id="PF13581"/>
    </source>
</evidence>
<dbReference type="Pfam" id="PF14213">
    <property type="entry name" value="DUF4325"/>
    <property type="match status" value="1"/>
</dbReference>
<name>A0A4P9UIS9_METBY</name>
<evidence type="ECO:0000313" key="4">
    <source>
        <dbReference type="Proteomes" id="UP000305881"/>
    </source>
</evidence>
<evidence type="ECO:0000259" key="2">
    <source>
        <dbReference type="Pfam" id="PF14213"/>
    </source>
</evidence>
<gene>
    <name evidence="3" type="ORF">EQU24_01020</name>
</gene>
<dbReference type="AlphaFoldDB" id="A0A4P9UIS9"/>
<dbReference type="EMBL" id="CP035467">
    <property type="protein sequence ID" value="QCW80994.1"/>
    <property type="molecule type" value="Genomic_DNA"/>
</dbReference>
<dbReference type="InterPro" id="IPR025474">
    <property type="entry name" value="DUF4325"/>
</dbReference>
<dbReference type="CDD" id="cd00090">
    <property type="entry name" value="HTH_ARSR"/>
    <property type="match status" value="1"/>
</dbReference>
<feature type="domain" description="DUF4325" evidence="2">
    <location>
        <begin position="279"/>
        <end position="333"/>
    </location>
</feature>
<dbReference type="Gene3D" id="1.10.10.10">
    <property type="entry name" value="Winged helix-like DNA-binding domain superfamily/Winged helix DNA-binding domain"/>
    <property type="match status" value="1"/>
</dbReference>
<proteinExistence type="predicted"/>
<dbReference type="SUPFAM" id="SSF55874">
    <property type="entry name" value="ATPase domain of HSP90 chaperone/DNA topoisomerase II/histidine kinase"/>
    <property type="match status" value="1"/>
</dbReference>
<dbReference type="Gene3D" id="3.30.565.10">
    <property type="entry name" value="Histidine kinase-like ATPase, C-terminal domain"/>
    <property type="match status" value="1"/>
</dbReference>
<dbReference type="KEGG" id="mbur:EQU24_01020"/>
<evidence type="ECO:0000313" key="3">
    <source>
        <dbReference type="EMBL" id="QCW80994.1"/>
    </source>
</evidence>
<dbReference type="InterPro" id="IPR036890">
    <property type="entry name" value="HATPase_C_sf"/>
</dbReference>
<dbReference type="InterPro" id="IPR036390">
    <property type="entry name" value="WH_DNA-bd_sf"/>
</dbReference>
<reference evidence="4" key="1">
    <citation type="journal article" date="2019" name="J. Bacteriol.">
        <title>A Mutagenic Screen Identifies a TonB-Dependent Receptor Required for the Lanthanide Metal Switch in the Type I Methanotroph 'Methylotuvimicrobium buryatense' 5GB1C.</title>
        <authorList>
            <person name="Groom J.D."/>
            <person name="Ford S.M."/>
            <person name="Pesesky M.W."/>
            <person name="Lidstrom M.E."/>
        </authorList>
    </citation>
    <scope>NUCLEOTIDE SEQUENCE [LARGE SCALE GENOMIC DNA]</scope>
    <source>
        <strain evidence="4">5GB1C</strain>
    </source>
</reference>
<dbReference type="GO" id="GO:0006355">
    <property type="term" value="P:regulation of DNA-templated transcription"/>
    <property type="evidence" value="ECO:0007669"/>
    <property type="project" value="UniProtKB-ARBA"/>
</dbReference>
<organism evidence="3 4">
    <name type="scientific">Methylotuvimicrobium buryatense</name>
    <name type="common">Methylomicrobium buryatense</name>
    <dbReference type="NCBI Taxonomy" id="95641"/>
    <lineage>
        <taxon>Bacteria</taxon>
        <taxon>Pseudomonadati</taxon>
        <taxon>Pseudomonadota</taxon>
        <taxon>Gammaproteobacteria</taxon>
        <taxon>Methylococcales</taxon>
        <taxon>Methylococcaceae</taxon>
        <taxon>Methylotuvimicrobium</taxon>
    </lineage>
</organism>
<dbReference type="RefSeq" id="WP_017841295.1">
    <property type="nucleotide sequence ID" value="NZ_CP035467.1"/>
</dbReference>
<dbReference type="SUPFAM" id="SSF46785">
    <property type="entry name" value="Winged helix' DNA-binding domain"/>
    <property type="match status" value="1"/>
</dbReference>
<dbReference type="STRING" id="675511.GCA_000341735_02804"/>
<feature type="domain" description="Histidine kinase/HSP90-like ATPase" evidence="1">
    <location>
        <begin position="98"/>
        <end position="199"/>
    </location>
</feature>
<keyword evidence="4" id="KW-1185">Reference proteome</keyword>
<protein>
    <submittedName>
        <fullName evidence="3">DUF4325 domain-containing protein</fullName>
    </submittedName>
</protein>
<sequence>MSNKERGEQIRRQIIRDVRHHPIDIAKHIATIFSISAQAVNNHIKRLETEGWLNSSGTGKGKRYFLGDLRQYKSLFPLTEGFTEDSVWRDYYAFVFDGLPENIVDICHYGFTEMVNNVIDHSGGEQVYISVVRDKEKIVIAVVDDGEGIFRKIKRLCDLSDERQALFELSKGKLTTDPDNHTGEGIFFTSRVFDEFEIESCGIRFSHDDTFDFDFILESSISRDKDGTVVYMLINRDSTRQIQAVFDDYAGPDEFQFNKTIIPVRLAQYGNEKLVSRSQAKRLLARLERFHYVIFDFEGVLAIGQAFADEIFRVYAQSHPEITLLPDNMEPNVDKMVSRAIASRQANHPVSQADTIDQVKRK</sequence>
<dbReference type="InterPro" id="IPR036388">
    <property type="entry name" value="WH-like_DNA-bd_sf"/>
</dbReference>